<keyword evidence="7" id="KW-1278">Translocase</keyword>
<dbReference type="AlphaFoldDB" id="A0A4Y1ZCW7"/>
<evidence type="ECO:0000313" key="9">
    <source>
        <dbReference type="EMBL" id="GAY76781.1"/>
    </source>
</evidence>
<evidence type="ECO:0000256" key="2">
    <source>
        <dbReference type="ARBA" id="ARBA00006024"/>
    </source>
</evidence>
<feature type="domain" description="P-type ATPase A" evidence="8">
    <location>
        <begin position="2"/>
        <end position="69"/>
    </location>
</feature>
<dbReference type="InterPro" id="IPR051949">
    <property type="entry name" value="Cation_Transport_ATPase"/>
</dbReference>
<dbReference type="Gene3D" id="2.70.150.10">
    <property type="entry name" value="Calcium-transporting ATPase, cytoplasmic transduction domain A"/>
    <property type="match status" value="1"/>
</dbReference>
<evidence type="ECO:0000256" key="3">
    <source>
        <dbReference type="ARBA" id="ARBA00022723"/>
    </source>
</evidence>
<comment type="similarity">
    <text evidence="2">Belongs to the cation transport ATPase (P-type) (TC 3.A.3) family. Type IB subfamily.</text>
</comment>
<dbReference type="InterPro" id="IPR008250">
    <property type="entry name" value="ATPase_P-typ_transduc_dom_A_sf"/>
</dbReference>
<comment type="subcellular location">
    <subcellularLocation>
        <location evidence="1">Membrane</location>
        <topology evidence="1">Multi-pass membrane protein</topology>
    </subcellularLocation>
</comment>
<evidence type="ECO:0000256" key="1">
    <source>
        <dbReference type="ARBA" id="ARBA00004141"/>
    </source>
</evidence>
<dbReference type="PANTHER" id="PTHR43079">
    <property type="entry name" value="PROBABLE CADMIUM/ZINC-TRANSPORTING ATPASE HMA1"/>
    <property type="match status" value="1"/>
</dbReference>
<dbReference type="SUPFAM" id="SSF81653">
    <property type="entry name" value="Calcium ATPase, transduction domain A"/>
    <property type="match status" value="1"/>
</dbReference>
<name>A0A4Y1ZCW7_9BACL</name>
<dbReference type="GO" id="GO:0046872">
    <property type="term" value="F:metal ion binding"/>
    <property type="evidence" value="ECO:0007669"/>
    <property type="project" value="UniProtKB-KW"/>
</dbReference>
<organism evidence="9 10">
    <name type="scientific">Sporolactobacillus inulinus</name>
    <dbReference type="NCBI Taxonomy" id="2078"/>
    <lineage>
        <taxon>Bacteria</taxon>
        <taxon>Bacillati</taxon>
        <taxon>Bacillota</taxon>
        <taxon>Bacilli</taxon>
        <taxon>Bacillales</taxon>
        <taxon>Sporolactobacillaceae</taxon>
        <taxon>Sporolactobacillus</taxon>
    </lineage>
</organism>
<dbReference type="GO" id="GO:0016787">
    <property type="term" value="F:hydrolase activity"/>
    <property type="evidence" value="ECO:0007669"/>
    <property type="project" value="UniProtKB-KW"/>
</dbReference>
<keyword evidence="3" id="KW-0479">Metal-binding</keyword>
<protein>
    <submittedName>
        <fullName evidence="9">Lead, cadmium, zinc and mercury transporting ATPase</fullName>
        <ecNumber evidence="9">3.6.3.3</ecNumber>
    </submittedName>
</protein>
<dbReference type="GO" id="GO:0005524">
    <property type="term" value="F:ATP binding"/>
    <property type="evidence" value="ECO:0007669"/>
    <property type="project" value="UniProtKB-KW"/>
</dbReference>
<evidence type="ECO:0000256" key="7">
    <source>
        <dbReference type="ARBA" id="ARBA00022967"/>
    </source>
</evidence>
<dbReference type="GO" id="GO:0016020">
    <property type="term" value="C:membrane"/>
    <property type="evidence" value="ECO:0007669"/>
    <property type="project" value="UniProtKB-SubCell"/>
</dbReference>
<evidence type="ECO:0000313" key="10">
    <source>
        <dbReference type="Proteomes" id="UP000319716"/>
    </source>
</evidence>
<comment type="caution">
    <text evidence="9">The sequence shown here is derived from an EMBL/GenBank/DDBJ whole genome shotgun (WGS) entry which is preliminary data.</text>
</comment>
<dbReference type="InterPro" id="IPR059000">
    <property type="entry name" value="ATPase_P-type_domA"/>
</dbReference>
<accession>A0A4Y1ZCW7</accession>
<keyword evidence="4" id="KW-0547">Nucleotide-binding</keyword>
<dbReference type="PANTHER" id="PTHR43079:SF1">
    <property type="entry name" value="CADMIUM_ZINC-TRANSPORTING ATPASE HMA1, CHLOROPLASTIC-RELATED"/>
    <property type="match status" value="1"/>
</dbReference>
<sequence length="70" mass="7461">MIKPGEKVPLDGKVIDGRSMVDTSALTGESVPREIEVGNDVLGGFINKNGLLTVEVTKVYGESTVAKIWT</sequence>
<keyword evidence="9" id="KW-0378">Hydrolase</keyword>
<keyword evidence="6" id="KW-0460">Magnesium</keyword>
<proteinExistence type="inferred from homology"/>
<evidence type="ECO:0000256" key="4">
    <source>
        <dbReference type="ARBA" id="ARBA00022741"/>
    </source>
</evidence>
<dbReference type="Proteomes" id="UP000319716">
    <property type="component" value="Unassembled WGS sequence"/>
</dbReference>
<evidence type="ECO:0000256" key="5">
    <source>
        <dbReference type="ARBA" id="ARBA00022840"/>
    </source>
</evidence>
<reference evidence="9 10" key="1">
    <citation type="submission" date="2017-11" db="EMBL/GenBank/DDBJ databases">
        <title>Draft Genome Sequence of Sporolactobacillus inulinus NBRC 111894 Isolated from Koso, a Japanese Sugar-Vegetable Fermented Beverage.</title>
        <authorList>
            <person name="Chiou T.Y."/>
            <person name="Oshima K."/>
            <person name="Suda W."/>
            <person name="Hattori M."/>
            <person name="Takahashi T."/>
        </authorList>
    </citation>
    <scope>NUCLEOTIDE SEQUENCE [LARGE SCALE GENOMIC DNA]</scope>
    <source>
        <strain evidence="9 10">NBRC111894</strain>
    </source>
</reference>
<dbReference type="EC" id="3.6.3.3" evidence="9"/>
<keyword evidence="5" id="KW-0067">ATP-binding</keyword>
<dbReference type="Pfam" id="PF00122">
    <property type="entry name" value="E1-E2_ATPase"/>
    <property type="match status" value="1"/>
</dbReference>
<evidence type="ECO:0000259" key="8">
    <source>
        <dbReference type="Pfam" id="PF00122"/>
    </source>
</evidence>
<gene>
    <name evidence="9" type="ORF">NBRC111894_2335</name>
</gene>
<evidence type="ECO:0000256" key="6">
    <source>
        <dbReference type="ARBA" id="ARBA00022842"/>
    </source>
</evidence>
<dbReference type="EMBL" id="BEXB01000017">
    <property type="protein sequence ID" value="GAY76781.1"/>
    <property type="molecule type" value="Genomic_DNA"/>
</dbReference>